<accession>A0A6A5Y3C6</accession>
<dbReference type="Pfam" id="PF06094">
    <property type="entry name" value="GGACT"/>
    <property type="match status" value="1"/>
</dbReference>
<dbReference type="Gene3D" id="3.10.490.10">
    <property type="entry name" value="Gamma-glutamyl cyclotransferase-like"/>
    <property type="match status" value="1"/>
</dbReference>
<dbReference type="PANTHER" id="PTHR12935">
    <property type="entry name" value="GAMMA-GLUTAMYLCYCLOTRANSFERASE"/>
    <property type="match status" value="1"/>
</dbReference>
<evidence type="ECO:0000313" key="7">
    <source>
        <dbReference type="EMBL" id="KAF2019310.1"/>
    </source>
</evidence>
<keyword evidence="2" id="KW-0456">Lyase</keyword>
<dbReference type="InterPro" id="IPR013024">
    <property type="entry name" value="GGCT-like"/>
</dbReference>
<feature type="active site" description="Proton acceptor" evidence="3">
    <location>
        <position position="91"/>
    </location>
</feature>
<dbReference type="CDD" id="cd06661">
    <property type="entry name" value="GGCT_like"/>
    <property type="match status" value="1"/>
</dbReference>
<dbReference type="AlphaFoldDB" id="A0A6A5Y3C6"/>
<organism evidence="7 8">
    <name type="scientific">Aaosphaeria arxii CBS 175.79</name>
    <dbReference type="NCBI Taxonomy" id="1450172"/>
    <lineage>
        <taxon>Eukaryota</taxon>
        <taxon>Fungi</taxon>
        <taxon>Dikarya</taxon>
        <taxon>Ascomycota</taxon>
        <taxon>Pezizomycotina</taxon>
        <taxon>Dothideomycetes</taxon>
        <taxon>Pleosporomycetidae</taxon>
        <taxon>Pleosporales</taxon>
        <taxon>Pleosporales incertae sedis</taxon>
        <taxon>Aaosphaeria</taxon>
    </lineage>
</organism>
<sequence length="218" mass="25168">MSPAAKPSTIYFGYGSNLWLHQMDLRCPTSQYLGVARLNNYRWLINDRGYANVVEVTNSSRTNEPSPYEDVVYGLVYSLEKEDERRLDLNEGVPIAYTKELLPCDVWQSEDGKPVDVSKKPDSEEKMLVYIDRNRTTPSTPKTEYIYRMNRGISDALKQGVPQKYVDDVMRKFIPSDDKHDDDGDDEERKGNREAMAQFAKQQAVRFEDESGVFERTD</sequence>
<feature type="domain" description="Gamma-glutamylcyclotransferase AIG2-like" evidence="6">
    <location>
        <begin position="11"/>
        <end position="126"/>
    </location>
</feature>
<evidence type="ECO:0000256" key="5">
    <source>
        <dbReference type="SAM" id="MobiDB-lite"/>
    </source>
</evidence>
<dbReference type="GO" id="GO:0003839">
    <property type="term" value="F:gamma-glutamylcyclotransferase activity"/>
    <property type="evidence" value="ECO:0007669"/>
    <property type="project" value="UniProtKB-EC"/>
</dbReference>
<dbReference type="SUPFAM" id="SSF110857">
    <property type="entry name" value="Gamma-glutamyl cyclotransferase-like"/>
    <property type="match status" value="1"/>
</dbReference>
<feature type="region of interest" description="Disordered" evidence="5">
    <location>
        <begin position="198"/>
        <end position="218"/>
    </location>
</feature>
<gene>
    <name evidence="7" type="ORF">BU24DRAFT_431171</name>
</gene>
<keyword evidence="8" id="KW-1185">Reference proteome</keyword>
<dbReference type="InterPro" id="IPR036568">
    <property type="entry name" value="GGCT-like_sf"/>
</dbReference>
<dbReference type="GeneID" id="54287249"/>
<dbReference type="Proteomes" id="UP000799778">
    <property type="component" value="Unassembled WGS sequence"/>
</dbReference>
<dbReference type="RefSeq" id="XP_033387649.1">
    <property type="nucleotide sequence ID" value="XM_033529852.1"/>
</dbReference>
<evidence type="ECO:0000313" key="8">
    <source>
        <dbReference type="Proteomes" id="UP000799778"/>
    </source>
</evidence>
<dbReference type="InterPro" id="IPR017939">
    <property type="entry name" value="G-Glutamylcylcotransferase"/>
</dbReference>
<evidence type="ECO:0000256" key="1">
    <source>
        <dbReference type="ARBA" id="ARBA00012346"/>
    </source>
</evidence>
<feature type="region of interest" description="Disordered" evidence="5">
    <location>
        <begin position="173"/>
        <end position="192"/>
    </location>
</feature>
<reference evidence="7" key="1">
    <citation type="journal article" date="2020" name="Stud. Mycol.">
        <title>101 Dothideomycetes genomes: a test case for predicting lifestyles and emergence of pathogens.</title>
        <authorList>
            <person name="Haridas S."/>
            <person name="Albert R."/>
            <person name="Binder M."/>
            <person name="Bloem J."/>
            <person name="Labutti K."/>
            <person name="Salamov A."/>
            <person name="Andreopoulos B."/>
            <person name="Baker S."/>
            <person name="Barry K."/>
            <person name="Bills G."/>
            <person name="Bluhm B."/>
            <person name="Cannon C."/>
            <person name="Castanera R."/>
            <person name="Culley D."/>
            <person name="Daum C."/>
            <person name="Ezra D."/>
            <person name="Gonzalez J."/>
            <person name="Henrissat B."/>
            <person name="Kuo A."/>
            <person name="Liang C."/>
            <person name="Lipzen A."/>
            <person name="Lutzoni F."/>
            <person name="Magnuson J."/>
            <person name="Mondo S."/>
            <person name="Nolan M."/>
            <person name="Ohm R."/>
            <person name="Pangilinan J."/>
            <person name="Park H.-J."/>
            <person name="Ramirez L."/>
            <person name="Alfaro M."/>
            <person name="Sun H."/>
            <person name="Tritt A."/>
            <person name="Yoshinaga Y."/>
            <person name="Zwiers L.-H."/>
            <person name="Turgeon B."/>
            <person name="Goodwin S."/>
            <person name="Spatafora J."/>
            <person name="Crous P."/>
            <person name="Grigoriev I."/>
        </authorList>
    </citation>
    <scope>NUCLEOTIDE SEQUENCE</scope>
    <source>
        <strain evidence="7">CBS 175.79</strain>
    </source>
</reference>
<feature type="binding site" evidence="4">
    <location>
        <begin position="11"/>
        <end position="16"/>
    </location>
    <ligand>
        <name>substrate</name>
    </ligand>
</feature>
<evidence type="ECO:0000259" key="6">
    <source>
        <dbReference type="Pfam" id="PF06094"/>
    </source>
</evidence>
<evidence type="ECO:0000256" key="2">
    <source>
        <dbReference type="ARBA" id="ARBA00023239"/>
    </source>
</evidence>
<dbReference type="EMBL" id="ML978067">
    <property type="protein sequence ID" value="KAF2019310.1"/>
    <property type="molecule type" value="Genomic_DNA"/>
</dbReference>
<evidence type="ECO:0000256" key="3">
    <source>
        <dbReference type="PIRSR" id="PIRSR617939-1"/>
    </source>
</evidence>
<protein>
    <recommendedName>
        <fullName evidence="1">gamma-glutamylcyclotransferase</fullName>
        <ecNumber evidence="1">4.3.2.9</ecNumber>
    </recommendedName>
</protein>
<dbReference type="PANTHER" id="PTHR12935:SF0">
    <property type="entry name" value="GAMMA-GLUTAMYLCYCLOTRANSFERASE"/>
    <property type="match status" value="1"/>
</dbReference>
<evidence type="ECO:0000256" key="4">
    <source>
        <dbReference type="PIRSR" id="PIRSR617939-2"/>
    </source>
</evidence>
<dbReference type="EC" id="4.3.2.9" evidence="1"/>
<proteinExistence type="predicted"/>
<dbReference type="InterPro" id="IPR009288">
    <property type="entry name" value="AIG2-like_dom"/>
</dbReference>
<dbReference type="OrthoDB" id="2924818at2759"/>
<name>A0A6A5Y3C6_9PLEO</name>
<feature type="compositionally biased region" description="Basic and acidic residues" evidence="5">
    <location>
        <begin position="206"/>
        <end position="218"/>
    </location>
</feature>